<evidence type="ECO:0000313" key="1">
    <source>
        <dbReference type="EMBL" id="PQQ26828.1"/>
    </source>
</evidence>
<proteinExistence type="predicted"/>
<sequence length="135" mass="14938">MKNLFITILLTSVIAGCSDKSTPNRQAEEGLEFTFSSGGNFILTHACTDKIDYLGSDERGNDQIEIAIKNDKQCFPHFDALIHKNIGTRMAISFKGTHLVTATIQTSLNPSFRMGVKDKEQAMNIISTLKKSNKL</sequence>
<keyword evidence="2" id="KW-1185">Reference proteome</keyword>
<comment type="caution">
    <text evidence="1">The sequence shown here is derived from an EMBL/GenBank/DDBJ whole genome shotgun (WGS) entry which is preliminary data.</text>
</comment>
<dbReference type="RefSeq" id="WP_046397168.1">
    <property type="nucleotide sequence ID" value="NZ_CAWNTA010000069.1"/>
</dbReference>
<protein>
    <recommendedName>
        <fullName evidence="3">Insecticidal toxin complex protein tccz</fullName>
    </recommendedName>
</protein>
<dbReference type="PROSITE" id="PS51257">
    <property type="entry name" value="PROKAR_LIPOPROTEIN"/>
    <property type="match status" value="1"/>
</dbReference>
<reference evidence="1 2" key="1">
    <citation type="submission" date="2018-02" db="EMBL/GenBank/DDBJ databases">
        <title>Five New Genomes of Indian Photorhabdus Isolates TSA.</title>
        <authorList>
            <person name="Dubay B."/>
            <person name="Somvanshi V.S."/>
        </authorList>
    </citation>
    <scope>NUCLEOTIDE SEQUENCE [LARGE SCALE GENOMIC DNA]</scope>
    <source>
        <strain evidence="1 2">H1</strain>
    </source>
</reference>
<dbReference type="Proteomes" id="UP000239550">
    <property type="component" value="Unassembled WGS sequence"/>
</dbReference>
<name>A0A2S8Q3S8_9GAMM</name>
<evidence type="ECO:0000313" key="2">
    <source>
        <dbReference type="Proteomes" id="UP000239550"/>
    </source>
</evidence>
<accession>A0A2S8Q3S8</accession>
<dbReference type="EMBL" id="PUWT01000020">
    <property type="protein sequence ID" value="PQQ26828.1"/>
    <property type="molecule type" value="Genomic_DNA"/>
</dbReference>
<evidence type="ECO:0008006" key="3">
    <source>
        <dbReference type="Google" id="ProtNLM"/>
    </source>
</evidence>
<dbReference type="AlphaFoldDB" id="A0A2S8Q3S8"/>
<gene>
    <name evidence="1" type="ORF">C6H66_08280</name>
</gene>
<organism evidence="1 2">
    <name type="scientific">Photorhabdus hindustanensis</name>
    <dbReference type="NCBI Taxonomy" id="2918802"/>
    <lineage>
        <taxon>Bacteria</taxon>
        <taxon>Pseudomonadati</taxon>
        <taxon>Pseudomonadota</taxon>
        <taxon>Gammaproteobacteria</taxon>
        <taxon>Enterobacterales</taxon>
        <taxon>Morganellaceae</taxon>
        <taxon>Photorhabdus</taxon>
    </lineage>
</organism>